<evidence type="ECO:0000313" key="3">
    <source>
        <dbReference type="Proteomes" id="UP000005867"/>
    </source>
</evidence>
<keyword evidence="3" id="KW-1185">Reference proteome</keyword>
<gene>
    <name evidence="2" type="ORF">P186_1190</name>
</gene>
<feature type="transmembrane region" description="Helical" evidence="1">
    <location>
        <begin position="20"/>
        <end position="37"/>
    </location>
</feature>
<protein>
    <submittedName>
        <fullName evidence="2">Uncharacterized protein</fullName>
    </submittedName>
</protein>
<sequence>MDIYISIVFSLRKNSSLKNFINSYIISILYILLKNLINI</sequence>
<dbReference type="STRING" id="1104324.P186_1190"/>
<dbReference type="EMBL" id="CP003098">
    <property type="protein sequence ID" value="AET32621.1"/>
    <property type="molecule type" value="Genomic_DNA"/>
</dbReference>
<reference evidence="2 3" key="1">
    <citation type="journal article" date="2012" name="J. Bacteriol.">
        <title>Complete genome sequence of strain 1860, a crenarchaeon of the genus pyrobaculum able to grow with various electron acceptors.</title>
        <authorList>
            <person name="Mardanov A.V."/>
            <person name="Gumerov V.M."/>
            <person name="Slobodkina G.B."/>
            <person name="Beletsky A.V."/>
            <person name="Bonch-Osmolovskaya E.A."/>
            <person name="Ravin N.V."/>
            <person name="Skryabin K.G."/>
        </authorList>
    </citation>
    <scope>NUCLEOTIDE SEQUENCE [LARGE SCALE GENOMIC DNA]</scope>
    <source>
        <strain evidence="2 3">1860</strain>
    </source>
</reference>
<organism evidence="2 3">
    <name type="scientific">Pyrobaculum ferrireducens</name>
    <dbReference type="NCBI Taxonomy" id="1104324"/>
    <lineage>
        <taxon>Archaea</taxon>
        <taxon>Thermoproteota</taxon>
        <taxon>Thermoprotei</taxon>
        <taxon>Thermoproteales</taxon>
        <taxon>Thermoproteaceae</taxon>
        <taxon>Pyrobaculum</taxon>
    </lineage>
</organism>
<dbReference type="AlphaFoldDB" id="G7VCT2"/>
<keyword evidence="1" id="KW-0472">Membrane</keyword>
<evidence type="ECO:0000313" key="2">
    <source>
        <dbReference type="EMBL" id="AET32621.1"/>
    </source>
</evidence>
<dbReference type="HOGENOM" id="CLU_3302879_0_0_2"/>
<keyword evidence="1" id="KW-0812">Transmembrane</keyword>
<name>G7VCT2_9CREN</name>
<dbReference type="Proteomes" id="UP000005867">
    <property type="component" value="Chromosome"/>
</dbReference>
<dbReference type="BioCyc" id="PSP1104324:GJSN-1160-MONOMER"/>
<dbReference type="KEGG" id="pyr:P186_1190"/>
<evidence type="ECO:0000256" key="1">
    <source>
        <dbReference type="SAM" id="Phobius"/>
    </source>
</evidence>
<keyword evidence="1" id="KW-1133">Transmembrane helix</keyword>
<accession>G7VCT2</accession>
<proteinExistence type="predicted"/>